<sequence>MRRAGSVVAWIVAVVAAIITVPALWIATHVADEQGYVDFTRTFVDDTELQKALAAQVSDDVGSAAGLPDAASAAVAQVVARFAAQLSDDPGFVDAWEDSQRRTHRLTFDRGADRLTVDIGPIASFVVKKASGGLPVPVDVPSTLKVPVYDSPDPEVLDRVEDTPGQSKIGLVVIGVASLLTLVLARRRGLALAGLGVGALLVAGVLRVATGWAVPEVLDRTPARTDFAREMRDLLVDRASDSLNAWLLVLALAGLAATVAGLLLRGRP</sequence>
<feature type="transmembrane region" description="Helical" evidence="1">
    <location>
        <begin position="243"/>
        <end position="264"/>
    </location>
</feature>
<keyword evidence="3" id="KW-1185">Reference proteome</keyword>
<dbReference type="RefSeq" id="WP_147686119.1">
    <property type="nucleotide sequence ID" value="NZ_VDUX01000004.1"/>
</dbReference>
<protein>
    <submittedName>
        <fullName evidence="2">Uncharacterized protein</fullName>
    </submittedName>
</protein>
<organism evidence="2 3">
    <name type="scientific">Aeromicrobium terrae</name>
    <dbReference type="NCBI Taxonomy" id="2498846"/>
    <lineage>
        <taxon>Bacteria</taxon>
        <taxon>Bacillati</taxon>
        <taxon>Actinomycetota</taxon>
        <taxon>Actinomycetes</taxon>
        <taxon>Propionibacteriales</taxon>
        <taxon>Nocardioidaceae</taxon>
        <taxon>Aeromicrobium</taxon>
    </lineage>
</organism>
<keyword evidence="1" id="KW-1133">Transmembrane helix</keyword>
<dbReference type="EMBL" id="VDUX01000004">
    <property type="protein sequence ID" value="TXL60640.1"/>
    <property type="molecule type" value="Genomic_DNA"/>
</dbReference>
<accession>A0A5C8NHD3</accession>
<gene>
    <name evidence="2" type="ORF">FHP06_09380</name>
</gene>
<dbReference type="AlphaFoldDB" id="A0A5C8NHD3"/>
<feature type="transmembrane region" description="Helical" evidence="1">
    <location>
        <begin position="169"/>
        <end position="185"/>
    </location>
</feature>
<evidence type="ECO:0000313" key="2">
    <source>
        <dbReference type="EMBL" id="TXL60640.1"/>
    </source>
</evidence>
<proteinExistence type="predicted"/>
<name>A0A5C8NHD3_9ACTN</name>
<feature type="transmembrane region" description="Helical" evidence="1">
    <location>
        <begin position="7"/>
        <end position="27"/>
    </location>
</feature>
<reference evidence="2 3" key="1">
    <citation type="submission" date="2019-06" db="EMBL/GenBank/DDBJ databases">
        <title>Aeromicrobium sp. nov., isolated from a maize field.</title>
        <authorList>
            <person name="Lin S.-Y."/>
            <person name="Tsai C.-F."/>
            <person name="Young C.-C."/>
        </authorList>
    </citation>
    <scope>NUCLEOTIDE SEQUENCE [LARGE SCALE GENOMIC DNA]</scope>
    <source>
        <strain evidence="2 3">CC-CFT486</strain>
    </source>
</reference>
<evidence type="ECO:0000256" key="1">
    <source>
        <dbReference type="SAM" id="Phobius"/>
    </source>
</evidence>
<dbReference type="OrthoDB" id="4964652at2"/>
<feature type="transmembrane region" description="Helical" evidence="1">
    <location>
        <begin position="192"/>
        <end position="214"/>
    </location>
</feature>
<dbReference type="Proteomes" id="UP000321571">
    <property type="component" value="Unassembled WGS sequence"/>
</dbReference>
<keyword evidence="1" id="KW-0472">Membrane</keyword>
<comment type="caution">
    <text evidence="2">The sequence shown here is derived from an EMBL/GenBank/DDBJ whole genome shotgun (WGS) entry which is preliminary data.</text>
</comment>
<keyword evidence="1" id="KW-0812">Transmembrane</keyword>
<evidence type="ECO:0000313" key="3">
    <source>
        <dbReference type="Proteomes" id="UP000321571"/>
    </source>
</evidence>